<feature type="region of interest" description="Disordered" evidence="1">
    <location>
        <begin position="126"/>
        <end position="191"/>
    </location>
</feature>
<evidence type="ECO:0000256" key="1">
    <source>
        <dbReference type="SAM" id="MobiDB-lite"/>
    </source>
</evidence>
<feature type="compositionally biased region" description="Polar residues" evidence="1">
    <location>
        <begin position="161"/>
        <end position="171"/>
    </location>
</feature>
<dbReference type="AlphaFoldDB" id="A0A9N9WTD5"/>
<sequence length="226" mass="25195">MTDIISMLAQAQNKAQNENNSRQQNDSVASFFNSISKQPSTNNSTLPIQIKQNTLESIERNVIPNQDTQNNNASHNDLQTANSPLAMFLNSNNFNTVRTVQETKNSALTNASKVQNPVTTQAFNSILQSQQKQQQQQSLPMKNKKNTSSNGTASGAKETTKLITPNMLVQSNNNNTNNNNINIKGDKKQPEPLTKNQMIQALKYLIDNDDDFTKKVHDAYLKSLKN</sequence>
<organism evidence="3 4">
    <name type="scientific">Chironomus riparius</name>
    <dbReference type="NCBI Taxonomy" id="315576"/>
    <lineage>
        <taxon>Eukaryota</taxon>
        <taxon>Metazoa</taxon>
        <taxon>Ecdysozoa</taxon>
        <taxon>Arthropoda</taxon>
        <taxon>Hexapoda</taxon>
        <taxon>Insecta</taxon>
        <taxon>Pterygota</taxon>
        <taxon>Neoptera</taxon>
        <taxon>Endopterygota</taxon>
        <taxon>Diptera</taxon>
        <taxon>Nematocera</taxon>
        <taxon>Chironomoidea</taxon>
        <taxon>Chironomidae</taxon>
        <taxon>Chironominae</taxon>
        <taxon>Chironomus</taxon>
    </lineage>
</organism>
<protein>
    <recommendedName>
        <fullName evidence="2">mRNA-decapping enzyme C-terminal domain-containing protein</fullName>
    </recommendedName>
</protein>
<dbReference type="EMBL" id="OU895878">
    <property type="protein sequence ID" value="CAG9803392.1"/>
    <property type="molecule type" value="Genomic_DNA"/>
</dbReference>
<dbReference type="Gene3D" id="6.10.140.2030">
    <property type="match status" value="1"/>
</dbReference>
<dbReference type="Proteomes" id="UP001153620">
    <property type="component" value="Chromosome 2"/>
</dbReference>
<feature type="compositionally biased region" description="Low complexity" evidence="1">
    <location>
        <begin position="128"/>
        <end position="138"/>
    </location>
</feature>
<gene>
    <name evidence="3" type="ORF">CHIRRI_LOCUS6292</name>
</gene>
<keyword evidence="4" id="KW-1185">Reference proteome</keyword>
<feature type="compositionally biased region" description="Low complexity" evidence="1">
    <location>
        <begin position="172"/>
        <end position="183"/>
    </location>
</feature>
<accession>A0A9N9WTD5</accession>
<evidence type="ECO:0000313" key="4">
    <source>
        <dbReference type="Proteomes" id="UP001153620"/>
    </source>
</evidence>
<dbReference type="InterPro" id="IPR031953">
    <property type="entry name" value="mRNA_decap_C"/>
</dbReference>
<dbReference type="Pfam" id="PF16741">
    <property type="entry name" value="mRNA_decap_C"/>
    <property type="match status" value="1"/>
</dbReference>
<reference evidence="3" key="2">
    <citation type="submission" date="2022-10" db="EMBL/GenBank/DDBJ databases">
        <authorList>
            <consortium name="ENA_rothamsted_submissions"/>
            <consortium name="culmorum"/>
            <person name="King R."/>
        </authorList>
    </citation>
    <scope>NUCLEOTIDE SEQUENCE</scope>
</reference>
<dbReference type="OrthoDB" id="440673at2759"/>
<proteinExistence type="predicted"/>
<evidence type="ECO:0000259" key="2">
    <source>
        <dbReference type="Pfam" id="PF16741"/>
    </source>
</evidence>
<evidence type="ECO:0000313" key="3">
    <source>
        <dbReference type="EMBL" id="CAG9803392.1"/>
    </source>
</evidence>
<reference evidence="3" key="1">
    <citation type="submission" date="2022-01" db="EMBL/GenBank/DDBJ databases">
        <authorList>
            <person name="King R."/>
        </authorList>
    </citation>
    <scope>NUCLEOTIDE SEQUENCE</scope>
</reference>
<name>A0A9N9WTD5_9DIPT</name>
<feature type="domain" description="mRNA-decapping enzyme C-terminal" evidence="2">
    <location>
        <begin position="191"/>
        <end position="226"/>
    </location>
</feature>